<name>A0AAD1XTZ7_EUPCR</name>
<keyword evidence="2" id="KW-1185">Reference proteome</keyword>
<proteinExistence type="predicted"/>
<dbReference type="Proteomes" id="UP001295684">
    <property type="component" value="Unassembled WGS sequence"/>
</dbReference>
<reference evidence="1" key="1">
    <citation type="submission" date="2023-07" db="EMBL/GenBank/DDBJ databases">
        <authorList>
            <consortium name="AG Swart"/>
            <person name="Singh M."/>
            <person name="Singh A."/>
            <person name="Seah K."/>
            <person name="Emmerich C."/>
        </authorList>
    </citation>
    <scope>NUCLEOTIDE SEQUENCE</scope>
    <source>
        <strain evidence="1">DP1</strain>
    </source>
</reference>
<comment type="caution">
    <text evidence="1">The sequence shown here is derived from an EMBL/GenBank/DDBJ whole genome shotgun (WGS) entry which is preliminary data.</text>
</comment>
<dbReference type="EMBL" id="CAMPGE010020925">
    <property type="protein sequence ID" value="CAI2379106.1"/>
    <property type="molecule type" value="Genomic_DNA"/>
</dbReference>
<organism evidence="1 2">
    <name type="scientific">Euplotes crassus</name>
    <dbReference type="NCBI Taxonomy" id="5936"/>
    <lineage>
        <taxon>Eukaryota</taxon>
        <taxon>Sar</taxon>
        <taxon>Alveolata</taxon>
        <taxon>Ciliophora</taxon>
        <taxon>Intramacronucleata</taxon>
        <taxon>Spirotrichea</taxon>
        <taxon>Hypotrichia</taxon>
        <taxon>Euplotida</taxon>
        <taxon>Euplotidae</taxon>
        <taxon>Moneuplotes</taxon>
    </lineage>
</organism>
<protein>
    <submittedName>
        <fullName evidence="1">Uncharacterized protein</fullName>
    </submittedName>
</protein>
<gene>
    <name evidence="1" type="ORF">ECRASSUSDP1_LOCUS20515</name>
</gene>
<evidence type="ECO:0000313" key="2">
    <source>
        <dbReference type="Proteomes" id="UP001295684"/>
    </source>
</evidence>
<sequence>MENRRKEEKISKEKKIYKEQKQFLRNVIQVLNLTYKCVSMDQETESLNVIQLDFGYSRFHKKIARLGVRHLEKVIIRIDNFKSKERNQLIPSIRCSKKASIVLSQSSEKVFSFAQISKPVLQTIFCKIGVFALTRYKISRGNFERIIIFGRNIQSIKLDECILDTEGVKFRSNLKYKIKTLDLYCSGNKSKSNWIDNPERAISIFRAISECSLNCSITTLIVSTRQLIRKHFEVMLKGIQLKGMDLIYVGKKAFSDTSLTF</sequence>
<accession>A0AAD1XTZ7</accession>
<dbReference type="AlphaFoldDB" id="A0AAD1XTZ7"/>
<evidence type="ECO:0000313" key="1">
    <source>
        <dbReference type="EMBL" id="CAI2379106.1"/>
    </source>
</evidence>